<reference evidence="1" key="1">
    <citation type="submission" date="2023-04" db="EMBL/GenBank/DDBJ databases">
        <title>A chromosome-level genome assembly of the parasitoid wasp Eretmocerus hayati.</title>
        <authorList>
            <person name="Zhong Y."/>
            <person name="Liu S."/>
            <person name="Liu Y."/>
        </authorList>
    </citation>
    <scope>NUCLEOTIDE SEQUENCE</scope>
    <source>
        <strain evidence="1">ZJU_SS_LIU_2023</strain>
    </source>
</reference>
<sequence length="163" mass="17784">MYGVGKIDSDPGIPALIQVPGETTFTACKLCRQRIGKGISHTCVKRKQDLTNHVAVTKTLSVEIGRLPEKHQLQLARSILNRKRKSLDQSNTVVLVDQPRYILITFAGTLSQDSTAVQKDAILSTWVEQRWAKPWLVRKGRGMVTASSSVISAQGEGGSIASS</sequence>
<organism evidence="1 2">
    <name type="scientific">Eretmocerus hayati</name>
    <dbReference type="NCBI Taxonomy" id="131215"/>
    <lineage>
        <taxon>Eukaryota</taxon>
        <taxon>Metazoa</taxon>
        <taxon>Ecdysozoa</taxon>
        <taxon>Arthropoda</taxon>
        <taxon>Hexapoda</taxon>
        <taxon>Insecta</taxon>
        <taxon>Pterygota</taxon>
        <taxon>Neoptera</taxon>
        <taxon>Endopterygota</taxon>
        <taxon>Hymenoptera</taxon>
        <taxon>Apocrita</taxon>
        <taxon>Proctotrupomorpha</taxon>
        <taxon>Chalcidoidea</taxon>
        <taxon>Aphelinidae</taxon>
        <taxon>Aphelininae</taxon>
        <taxon>Eretmocerus</taxon>
    </lineage>
</organism>
<gene>
    <name evidence="1" type="ORF">QAD02_017297</name>
</gene>
<name>A0ACC2PD12_9HYME</name>
<keyword evidence="2" id="KW-1185">Reference proteome</keyword>
<dbReference type="EMBL" id="CM056741">
    <property type="protein sequence ID" value="KAJ8681505.1"/>
    <property type="molecule type" value="Genomic_DNA"/>
</dbReference>
<evidence type="ECO:0000313" key="1">
    <source>
        <dbReference type="EMBL" id="KAJ8681505.1"/>
    </source>
</evidence>
<evidence type="ECO:0000313" key="2">
    <source>
        <dbReference type="Proteomes" id="UP001239111"/>
    </source>
</evidence>
<comment type="caution">
    <text evidence="1">The sequence shown here is derived from an EMBL/GenBank/DDBJ whole genome shotgun (WGS) entry which is preliminary data.</text>
</comment>
<proteinExistence type="predicted"/>
<protein>
    <submittedName>
        <fullName evidence="1">Uncharacterized protein</fullName>
    </submittedName>
</protein>
<accession>A0ACC2PD12</accession>
<dbReference type="Proteomes" id="UP001239111">
    <property type="component" value="Chromosome 1"/>
</dbReference>